<reference evidence="10 11" key="1">
    <citation type="journal article" date="2024" name="Nat. Commun.">
        <title>Phylogenomics reveals the evolutionary origins of lichenization in chlorophyte algae.</title>
        <authorList>
            <person name="Puginier C."/>
            <person name="Libourel C."/>
            <person name="Otte J."/>
            <person name="Skaloud P."/>
            <person name="Haon M."/>
            <person name="Grisel S."/>
            <person name="Petersen M."/>
            <person name="Berrin J.G."/>
            <person name="Delaux P.M."/>
            <person name="Dal Grande F."/>
            <person name="Keller J."/>
        </authorList>
    </citation>
    <scope>NUCLEOTIDE SEQUENCE [LARGE SCALE GENOMIC DNA]</scope>
    <source>
        <strain evidence="10 11">SAG 2145</strain>
    </source>
</reference>
<feature type="signal peptide" evidence="9">
    <location>
        <begin position="1"/>
        <end position="26"/>
    </location>
</feature>
<gene>
    <name evidence="10" type="ORF">WJX74_010722</name>
</gene>
<evidence type="ECO:0000313" key="10">
    <source>
        <dbReference type="EMBL" id="KAK9821286.1"/>
    </source>
</evidence>
<evidence type="ECO:0000256" key="2">
    <source>
        <dbReference type="ARBA" id="ARBA00004196"/>
    </source>
</evidence>
<evidence type="ECO:0000256" key="1">
    <source>
        <dbReference type="ARBA" id="ARBA00004167"/>
    </source>
</evidence>
<evidence type="ECO:0000256" key="4">
    <source>
        <dbReference type="ARBA" id="ARBA00022614"/>
    </source>
</evidence>
<keyword evidence="8" id="KW-0812">Transmembrane</keyword>
<keyword evidence="4" id="KW-0433">Leucine-rich repeat</keyword>
<evidence type="ECO:0000256" key="6">
    <source>
        <dbReference type="ARBA" id="ARBA00023136"/>
    </source>
</evidence>
<keyword evidence="6 8" id="KW-0472">Membrane</keyword>
<dbReference type="Pfam" id="PF13855">
    <property type="entry name" value="LRR_8"/>
    <property type="match status" value="1"/>
</dbReference>
<dbReference type="Proteomes" id="UP001438707">
    <property type="component" value="Unassembled WGS sequence"/>
</dbReference>
<feature type="transmembrane region" description="Helical" evidence="8">
    <location>
        <begin position="638"/>
        <end position="659"/>
    </location>
</feature>
<dbReference type="GO" id="GO:0005930">
    <property type="term" value="C:axoneme"/>
    <property type="evidence" value="ECO:0007669"/>
    <property type="project" value="UniProtKB-SubCell"/>
</dbReference>
<accession>A0AAW1QJL3</accession>
<feature type="chain" id="PRO_5043508824" evidence="9">
    <location>
        <begin position="27"/>
        <end position="735"/>
    </location>
</feature>
<evidence type="ECO:0000256" key="8">
    <source>
        <dbReference type="SAM" id="Phobius"/>
    </source>
</evidence>
<dbReference type="InterPro" id="IPR051848">
    <property type="entry name" value="PGIP"/>
</dbReference>
<organism evidence="10 11">
    <name type="scientific">Apatococcus lobatus</name>
    <dbReference type="NCBI Taxonomy" id="904363"/>
    <lineage>
        <taxon>Eukaryota</taxon>
        <taxon>Viridiplantae</taxon>
        <taxon>Chlorophyta</taxon>
        <taxon>core chlorophytes</taxon>
        <taxon>Trebouxiophyceae</taxon>
        <taxon>Chlorellales</taxon>
        <taxon>Chlorellaceae</taxon>
        <taxon>Apatococcus</taxon>
    </lineage>
</organism>
<dbReference type="SUPFAM" id="SSF52058">
    <property type="entry name" value="L domain-like"/>
    <property type="match status" value="2"/>
</dbReference>
<protein>
    <submittedName>
        <fullName evidence="10">Uncharacterized protein</fullName>
    </submittedName>
</protein>
<dbReference type="GO" id="GO:0016020">
    <property type="term" value="C:membrane"/>
    <property type="evidence" value="ECO:0007669"/>
    <property type="project" value="UniProtKB-SubCell"/>
</dbReference>
<dbReference type="Gene3D" id="3.80.10.10">
    <property type="entry name" value="Ribonuclease Inhibitor"/>
    <property type="match status" value="1"/>
</dbReference>
<dbReference type="InterPro" id="IPR001611">
    <property type="entry name" value="Leu-rich_rpt"/>
</dbReference>
<feature type="region of interest" description="Disordered" evidence="7">
    <location>
        <begin position="599"/>
        <end position="624"/>
    </location>
</feature>
<sequence length="735" mass="76249">MAAVAQKSNIMLFLLALTALLQGIASQSSSSGSTVTATLAPMQIQLFKITTLQKQVNGQTLDPDIQVQLTVLTGGHAGLYCSPGWLAGTPSSTNFPNPNNAVYASDNSKGINLITISRVDSTYRPPANFTSYQPTFICAVISMEAARSIDISWSYTSAYASPVLVASEAAAVQAIYNQCCGQANDTSKCPYWKALNAAQGQMVTNLCSFSNQACSPKGNLQTLDLSNTGLTCTFPSQAIQQFGSLQSLVLGSNPGLTGDVSGILEGLSGLSNLLEVYLQSNTGLTGQLSSGTSQGACALPESLDILAIQNTSLSGSLPSCIFTNSTIYNIHLDANSLSGSIPDNFSDSSYLQVLTLSRNKLTGSFPSSISNANALYALDLSYNNLAGTIPAGLGDLPMLQSVILRNNALSGTVPSSLVTNPNLEDLVLLNNQFTALGSSWVNASASSLVNSTMYVIILESNKIKGSFPQAVAFMPKLQGISLANNSFSGTLPSSSSMFSNLLALNISRNSFNGSIPSQMGEMAGFQGNVLSSIVSTGFDVSNNQLSGSLPAFLVNSSVPSSMRSNVRLAGNKLTSDCGNTSYLYVPDLQQQCQTLTAPAPAPVSPATTPAQAPATSPAAAVQQAAGQQKGSSSLSGGAVAGIVVGVLLALLVAAGLFLASSKHRRERALASLPGRQQSGFGHAARKGLSRRPSGAPFLQSNALGFARFSDADMNQDDAARGAESTTAKDFRLFGV</sequence>
<evidence type="ECO:0000256" key="5">
    <source>
        <dbReference type="ARBA" id="ARBA00022737"/>
    </source>
</evidence>
<dbReference type="AlphaFoldDB" id="A0AAW1QJL3"/>
<name>A0AAW1QJL3_9CHLO</name>
<dbReference type="InterPro" id="IPR032675">
    <property type="entry name" value="LRR_dom_sf"/>
</dbReference>
<dbReference type="FunFam" id="3.80.10.10:FF:000095">
    <property type="entry name" value="LRR receptor-like serine/threonine-protein kinase GSO1"/>
    <property type="match status" value="1"/>
</dbReference>
<evidence type="ECO:0000313" key="11">
    <source>
        <dbReference type="Proteomes" id="UP001438707"/>
    </source>
</evidence>
<keyword evidence="11" id="KW-1185">Reference proteome</keyword>
<dbReference type="PANTHER" id="PTHR48059">
    <property type="entry name" value="POLYGALACTURONASE INHIBITOR 1"/>
    <property type="match status" value="1"/>
</dbReference>
<keyword evidence="8" id="KW-1133">Transmembrane helix</keyword>
<comment type="caution">
    <text evidence="10">The sequence shown here is derived from an EMBL/GenBank/DDBJ whole genome shotgun (WGS) entry which is preliminary data.</text>
</comment>
<dbReference type="PANTHER" id="PTHR48059:SF30">
    <property type="entry name" value="OS06G0587000 PROTEIN"/>
    <property type="match status" value="1"/>
</dbReference>
<dbReference type="EMBL" id="JALJOS010000039">
    <property type="protein sequence ID" value="KAK9821286.1"/>
    <property type="molecule type" value="Genomic_DNA"/>
</dbReference>
<comment type="subcellular location">
    <subcellularLocation>
        <location evidence="2">Cell envelope</location>
    </subcellularLocation>
    <subcellularLocation>
        <location evidence="3">Cytoplasm</location>
        <location evidence="3">Cytoskeleton</location>
        <location evidence="3">Cilium axoneme</location>
    </subcellularLocation>
    <subcellularLocation>
        <location evidence="1">Membrane</location>
        <topology evidence="1">Single-pass membrane protein</topology>
    </subcellularLocation>
</comment>
<keyword evidence="9" id="KW-0732">Signal</keyword>
<keyword evidence="5" id="KW-0677">Repeat</keyword>
<proteinExistence type="predicted"/>
<evidence type="ECO:0000256" key="7">
    <source>
        <dbReference type="SAM" id="MobiDB-lite"/>
    </source>
</evidence>
<evidence type="ECO:0000256" key="9">
    <source>
        <dbReference type="SAM" id="SignalP"/>
    </source>
</evidence>
<evidence type="ECO:0000256" key="3">
    <source>
        <dbReference type="ARBA" id="ARBA00004430"/>
    </source>
</evidence>